<accession>A0A3M6RUI2</accession>
<proteinExistence type="predicted"/>
<dbReference type="EMBL" id="RDQJ01000001">
    <property type="protein sequence ID" value="RMX18872.1"/>
    <property type="molecule type" value="Genomic_DNA"/>
</dbReference>
<name>A0A3M6RUI2_9BURK</name>
<organism evidence="1 2">
    <name type="scientific">Vandammella animalimorsus</name>
    <dbReference type="NCBI Taxonomy" id="2029117"/>
    <lineage>
        <taxon>Bacteria</taxon>
        <taxon>Pseudomonadati</taxon>
        <taxon>Pseudomonadota</taxon>
        <taxon>Betaproteobacteria</taxon>
        <taxon>Burkholderiales</taxon>
        <taxon>Comamonadaceae</taxon>
        <taxon>Vandammella</taxon>
    </lineage>
</organism>
<sequence length="96" mass="10186">MSSAPITLQAQVQLTPGQARGVAIRVLIGLLDGGEAIAHGLLLADDGRGLYSPTLTPLRAATDLDRAALLVLRHLAQISHEPFGAHHHDRVEQASR</sequence>
<dbReference type="AlphaFoldDB" id="A0A3M6RUI2"/>
<protein>
    <submittedName>
        <fullName evidence="1">Uncharacterized protein</fullName>
    </submittedName>
</protein>
<gene>
    <name evidence="1" type="ORF">EBQ34_00475</name>
</gene>
<reference evidence="1 2" key="1">
    <citation type="submission" date="2018-10" db="EMBL/GenBank/DDBJ databases">
        <title>Comamonadaceae CDC group NO-1 genome sequencing and assembly.</title>
        <authorList>
            <person name="Bernier A.-M."/>
            <person name="Bernard K."/>
        </authorList>
    </citation>
    <scope>NUCLEOTIDE SEQUENCE [LARGE SCALE GENOMIC DNA]</scope>
    <source>
        <strain evidence="1 2">NML180582</strain>
    </source>
</reference>
<dbReference type="Proteomes" id="UP000275180">
    <property type="component" value="Unassembled WGS sequence"/>
</dbReference>
<dbReference type="RefSeq" id="WP_122243726.1">
    <property type="nucleotide sequence ID" value="NZ_RDQJ01000001.1"/>
</dbReference>
<evidence type="ECO:0000313" key="1">
    <source>
        <dbReference type="EMBL" id="RMX18872.1"/>
    </source>
</evidence>
<comment type="caution">
    <text evidence="1">The sequence shown here is derived from an EMBL/GenBank/DDBJ whole genome shotgun (WGS) entry which is preliminary data.</text>
</comment>
<evidence type="ECO:0000313" key="2">
    <source>
        <dbReference type="Proteomes" id="UP000275180"/>
    </source>
</evidence>